<accession>A0A9J6GLH2</accession>
<proteinExistence type="predicted"/>
<dbReference type="Proteomes" id="UP000821853">
    <property type="component" value="Chromosome 5"/>
</dbReference>
<dbReference type="VEuPathDB" id="VectorBase:HLOH_060688"/>
<evidence type="ECO:0000313" key="2">
    <source>
        <dbReference type="Proteomes" id="UP000821853"/>
    </source>
</evidence>
<protein>
    <recommendedName>
        <fullName evidence="3">Reverse transcriptase</fullName>
    </recommendedName>
</protein>
<dbReference type="AlphaFoldDB" id="A0A9J6GLH2"/>
<dbReference type="EMBL" id="JABSTR010000007">
    <property type="protein sequence ID" value="KAH9375304.1"/>
    <property type="molecule type" value="Genomic_DNA"/>
</dbReference>
<name>A0A9J6GLH2_HAELO</name>
<reference evidence="1 2" key="1">
    <citation type="journal article" date="2020" name="Cell">
        <title>Large-Scale Comparative Analyses of Tick Genomes Elucidate Their Genetic Diversity and Vector Capacities.</title>
        <authorList>
            <consortium name="Tick Genome and Microbiome Consortium (TIGMIC)"/>
            <person name="Jia N."/>
            <person name="Wang J."/>
            <person name="Shi W."/>
            <person name="Du L."/>
            <person name="Sun Y."/>
            <person name="Zhan W."/>
            <person name="Jiang J.F."/>
            <person name="Wang Q."/>
            <person name="Zhang B."/>
            <person name="Ji P."/>
            <person name="Bell-Sakyi L."/>
            <person name="Cui X.M."/>
            <person name="Yuan T.T."/>
            <person name="Jiang B.G."/>
            <person name="Yang W.F."/>
            <person name="Lam T.T."/>
            <person name="Chang Q.C."/>
            <person name="Ding S.J."/>
            <person name="Wang X.J."/>
            <person name="Zhu J.G."/>
            <person name="Ruan X.D."/>
            <person name="Zhao L."/>
            <person name="Wei J.T."/>
            <person name="Ye R.Z."/>
            <person name="Que T.C."/>
            <person name="Du C.H."/>
            <person name="Zhou Y.H."/>
            <person name="Cheng J.X."/>
            <person name="Dai P.F."/>
            <person name="Guo W.B."/>
            <person name="Han X.H."/>
            <person name="Huang E.J."/>
            <person name="Li L.F."/>
            <person name="Wei W."/>
            <person name="Gao Y.C."/>
            <person name="Liu J.Z."/>
            <person name="Shao H.Z."/>
            <person name="Wang X."/>
            <person name="Wang C.C."/>
            <person name="Yang T.C."/>
            <person name="Huo Q.B."/>
            <person name="Li W."/>
            <person name="Chen H.Y."/>
            <person name="Chen S.E."/>
            <person name="Zhou L.G."/>
            <person name="Ni X.B."/>
            <person name="Tian J.H."/>
            <person name="Sheng Y."/>
            <person name="Liu T."/>
            <person name="Pan Y.S."/>
            <person name="Xia L.Y."/>
            <person name="Li J."/>
            <person name="Zhao F."/>
            <person name="Cao W.C."/>
        </authorList>
    </citation>
    <scope>NUCLEOTIDE SEQUENCE [LARGE SCALE GENOMIC DNA]</scope>
    <source>
        <strain evidence="1">HaeL-2018</strain>
    </source>
</reference>
<dbReference type="OMA" id="THHERIR"/>
<dbReference type="OrthoDB" id="8195432at2759"/>
<gene>
    <name evidence="1" type="ORF">HPB48_009172</name>
</gene>
<comment type="caution">
    <text evidence="1">The sequence shown here is derived from an EMBL/GenBank/DDBJ whole genome shotgun (WGS) entry which is preliminary data.</text>
</comment>
<organism evidence="1 2">
    <name type="scientific">Haemaphysalis longicornis</name>
    <name type="common">Bush tick</name>
    <dbReference type="NCBI Taxonomy" id="44386"/>
    <lineage>
        <taxon>Eukaryota</taxon>
        <taxon>Metazoa</taxon>
        <taxon>Ecdysozoa</taxon>
        <taxon>Arthropoda</taxon>
        <taxon>Chelicerata</taxon>
        <taxon>Arachnida</taxon>
        <taxon>Acari</taxon>
        <taxon>Parasitiformes</taxon>
        <taxon>Ixodida</taxon>
        <taxon>Ixodoidea</taxon>
        <taxon>Ixodidae</taxon>
        <taxon>Haemaphysalinae</taxon>
        <taxon>Haemaphysalis</taxon>
    </lineage>
</organism>
<evidence type="ECO:0000313" key="1">
    <source>
        <dbReference type="EMBL" id="KAH9375304.1"/>
    </source>
</evidence>
<evidence type="ECO:0008006" key="3">
    <source>
        <dbReference type="Google" id="ProtNLM"/>
    </source>
</evidence>
<sequence>MCTSKGVPLETPKAIRKFWTDKLHSSADGMSPAGAKNAPGSSKWLTEGTRFLKGTEFIELVRIRINALPCLSRTKRGQNVPKTCRAGCTQLESLGHILQKCHRTHHERIRGHDTITRQIAKRLRELGFEVQKEPHFKTPQGERIPDVVVKRDTQSAILDVQVVGTRAPLSQVHLAKTMKYMDKSILDKVGGRPLVSSITITYRGIWARESVQTLRDLGFTANDFKVITIRCLQGGIGAFAVHRHITTTLSG</sequence>
<keyword evidence="2" id="KW-1185">Reference proteome</keyword>